<evidence type="ECO:0000259" key="4">
    <source>
        <dbReference type="PROSITE" id="PS50043"/>
    </source>
</evidence>
<dbReference type="InterPro" id="IPR001789">
    <property type="entry name" value="Sig_transdc_resp-reg_receiver"/>
</dbReference>
<feature type="domain" description="Response regulatory" evidence="5">
    <location>
        <begin position="7"/>
        <end position="123"/>
    </location>
</feature>
<dbReference type="RefSeq" id="WP_037545944.1">
    <property type="nucleotide sequence ID" value="NZ_JNUP01000027.1"/>
</dbReference>
<protein>
    <recommendedName>
        <fullName evidence="8">LuxR family transcriptional regulator</fullName>
    </recommendedName>
</protein>
<evidence type="ECO:0000256" key="2">
    <source>
        <dbReference type="ARBA" id="ARBA00023125"/>
    </source>
</evidence>
<dbReference type="SUPFAM" id="SSF52172">
    <property type="entry name" value="CheY-like"/>
    <property type="match status" value="1"/>
</dbReference>
<dbReference type="Pfam" id="PF00196">
    <property type="entry name" value="GerE"/>
    <property type="match status" value="1"/>
</dbReference>
<organism evidence="6 7">
    <name type="scientific">Spirochaeta lutea</name>
    <dbReference type="NCBI Taxonomy" id="1480694"/>
    <lineage>
        <taxon>Bacteria</taxon>
        <taxon>Pseudomonadati</taxon>
        <taxon>Spirochaetota</taxon>
        <taxon>Spirochaetia</taxon>
        <taxon>Spirochaetales</taxon>
        <taxon>Spirochaetaceae</taxon>
        <taxon>Spirochaeta</taxon>
    </lineage>
</organism>
<name>A0A098QZZ6_9SPIO</name>
<reference evidence="6 7" key="1">
    <citation type="submission" date="2014-05" db="EMBL/GenBank/DDBJ databases">
        <title>De novo Genome Sequence of Spirocheata sp.</title>
        <authorList>
            <person name="Shivani Y."/>
            <person name="Subhash Y."/>
            <person name="Tushar L."/>
            <person name="Sasikala C."/>
            <person name="Ramana C.V."/>
        </authorList>
    </citation>
    <scope>NUCLEOTIDE SEQUENCE [LARGE SCALE GENOMIC DNA]</scope>
    <source>
        <strain evidence="6 7">JC230</strain>
    </source>
</reference>
<dbReference type="OrthoDB" id="9780312at2"/>
<proteinExistence type="predicted"/>
<dbReference type="InterPro" id="IPR051015">
    <property type="entry name" value="EvgA-like"/>
</dbReference>
<feature type="modified residue" description="4-aspartylphosphate" evidence="3">
    <location>
        <position position="58"/>
    </location>
</feature>
<keyword evidence="2" id="KW-0238">DNA-binding</keyword>
<dbReference type="InterPro" id="IPR016032">
    <property type="entry name" value="Sig_transdc_resp-reg_C-effctor"/>
</dbReference>
<sequence length="229" mass="25718">MKEQAPSVLLVDDHPLFREGLAGLIRKTEPGARIHQAAELSQAEKLLKETTIDLAFIDISLKTENGLELVSLIHQDFPDTLPIVLSMHEEKQFVRQAYQRGAKGYILKDAPMELLEEIFQSLPSIDRFVTHPALMPREVAEVDPSDPLMSAFATLTSREQDVFALLTRGMNYKEIAYQLGISAKTASVHRFHIQQKLGIYDQRGIIRAALSLGVITPEEIIRDVEHPPT</sequence>
<dbReference type="GO" id="GO:0003677">
    <property type="term" value="F:DNA binding"/>
    <property type="evidence" value="ECO:0007669"/>
    <property type="project" value="UniProtKB-KW"/>
</dbReference>
<dbReference type="Pfam" id="PF00072">
    <property type="entry name" value="Response_reg"/>
    <property type="match status" value="1"/>
</dbReference>
<dbReference type="InterPro" id="IPR011006">
    <property type="entry name" value="CheY-like_superfamily"/>
</dbReference>
<keyword evidence="7" id="KW-1185">Reference proteome</keyword>
<dbReference type="SUPFAM" id="SSF46894">
    <property type="entry name" value="C-terminal effector domain of the bipartite response regulators"/>
    <property type="match status" value="1"/>
</dbReference>
<evidence type="ECO:0000259" key="5">
    <source>
        <dbReference type="PROSITE" id="PS50110"/>
    </source>
</evidence>
<dbReference type="Proteomes" id="UP000029692">
    <property type="component" value="Unassembled WGS sequence"/>
</dbReference>
<dbReference type="AlphaFoldDB" id="A0A098QZZ6"/>
<keyword evidence="1 3" id="KW-0597">Phosphoprotein</keyword>
<evidence type="ECO:0000256" key="3">
    <source>
        <dbReference type="PROSITE-ProRule" id="PRU00169"/>
    </source>
</evidence>
<dbReference type="PROSITE" id="PS50110">
    <property type="entry name" value="RESPONSE_REGULATORY"/>
    <property type="match status" value="1"/>
</dbReference>
<dbReference type="CDD" id="cd17535">
    <property type="entry name" value="REC_NarL-like"/>
    <property type="match status" value="1"/>
</dbReference>
<dbReference type="SMART" id="SM00421">
    <property type="entry name" value="HTH_LUXR"/>
    <property type="match status" value="1"/>
</dbReference>
<evidence type="ECO:0000256" key="1">
    <source>
        <dbReference type="ARBA" id="ARBA00022553"/>
    </source>
</evidence>
<dbReference type="GO" id="GO:0000160">
    <property type="term" value="P:phosphorelay signal transduction system"/>
    <property type="evidence" value="ECO:0007669"/>
    <property type="project" value="InterPro"/>
</dbReference>
<dbReference type="InterPro" id="IPR000792">
    <property type="entry name" value="Tscrpt_reg_LuxR_C"/>
</dbReference>
<dbReference type="PANTHER" id="PTHR45566:SF2">
    <property type="entry name" value="NARL SUBFAMILY"/>
    <property type="match status" value="1"/>
</dbReference>
<evidence type="ECO:0000313" key="7">
    <source>
        <dbReference type="Proteomes" id="UP000029692"/>
    </source>
</evidence>
<dbReference type="PANTHER" id="PTHR45566">
    <property type="entry name" value="HTH-TYPE TRANSCRIPTIONAL REGULATOR YHJB-RELATED"/>
    <property type="match status" value="1"/>
</dbReference>
<dbReference type="PRINTS" id="PR00038">
    <property type="entry name" value="HTHLUXR"/>
</dbReference>
<dbReference type="eggNOG" id="COG2197">
    <property type="taxonomic scope" value="Bacteria"/>
</dbReference>
<dbReference type="Gene3D" id="3.40.50.2300">
    <property type="match status" value="1"/>
</dbReference>
<dbReference type="EMBL" id="JNUP01000027">
    <property type="protein sequence ID" value="KGE73455.1"/>
    <property type="molecule type" value="Genomic_DNA"/>
</dbReference>
<dbReference type="InterPro" id="IPR058245">
    <property type="entry name" value="NreC/VraR/RcsB-like_REC"/>
</dbReference>
<evidence type="ECO:0000313" key="6">
    <source>
        <dbReference type="EMBL" id="KGE73455.1"/>
    </source>
</evidence>
<dbReference type="PROSITE" id="PS50043">
    <property type="entry name" value="HTH_LUXR_2"/>
    <property type="match status" value="1"/>
</dbReference>
<dbReference type="SMART" id="SM00448">
    <property type="entry name" value="REC"/>
    <property type="match status" value="1"/>
</dbReference>
<dbReference type="STRING" id="1480694.DC28_03475"/>
<gene>
    <name evidence="6" type="ORF">DC28_03475</name>
</gene>
<evidence type="ECO:0008006" key="8">
    <source>
        <dbReference type="Google" id="ProtNLM"/>
    </source>
</evidence>
<feature type="domain" description="HTH luxR-type" evidence="4">
    <location>
        <begin position="148"/>
        <end position="213"/>
    </location>
</feature>
<comment type="caution">
    <text evidence="6">The sequence shown here is derived from an EMBL/GenBank/DDBJ whole genome shotgun (WGS) entry which is preliminary data.</text>
</comment>
<dbReference type="GO" id="GO:0006355">
    <property type="term" value="P:regulation of DNA-templated transcription"/>
    <property type="evidence" value="ECO:0007669"/>
    <property type="project" value="InterPro"/>
</dbReference>
<accession>A0A098QZZ6</accession>
<dbReference type="CDD" id="cd06170">
    <property type="entry name" value="LuxR_C_like"/>
    <property type="match status" value="1"/>
</dbReference>